<keyword evidence="1" id="KW-1133">Transmembrane helix</keyword>
<gene>
    <name evidence="2" type="ORF">CEXT_766201</name>
</gene>
<keyword evidence="1" id="KW-0812">Transmembrane</keyword>
<accession>A0AAV4P3X3</accession>
<reference evidence="2 3" key="1">
    <citation type="submission" date="2021-06" db="EMBL/GenBank/DDBJ databases">
        <title>Caerostris extrusa draft genome.</title>
        <authorList>
            <person name="Kono N."/>
            <person name="Arakawa K."/>
        </authorList>
    </citation>
    <scope>NUCLEOTIDE SEQUENCE [LARGE SCALE GENOMIC DNA]</scope>
</reference>
<comment type="caution">
    <text evidence="2">The sequence shown here is derived from an EMBL/GenBank/DDBJ whole genome shotgun (WGS) entry which is preliminary data.</text>
</comment>
<protein>
    <submittedName>
        <fullName evidence="2">Uncharacterized protein</fullName>
    </submittedName>
</protein>
<feature type="transmembrane region" description="Helical" evidence="1">
    <location>
        <begin position="43"/>
        <end position="62"/>
    </location>
</feature>
<organism evidence="2 3">
    <name type="scientific">Caerostris extrusa</name>
    <name type="common">Bark spider</name>
    <name type="synonym">Caerostris bankana</name>
    <dbReference type="NCBI Taxonomy" id="172846"/>
    <lineage>
        <taxon>Eukaryota</taxon>
        <taxon>Metazoa</taxon>
        <taxon>Ecdysozoa</taxon>
        <taxon>Arthropoda</taxon>
        <taxon>Chelicerata</taxon>
        <taxon>Arachnida</taxon>
        <taxon>Araneae</taxon>
        <taxon>Araneomorphae</taxon>
        <taxon>Entelegynae</taxon>
        <taxon>Araneoidea</taxon>
        <taxon>Araneidae</taxon>
        <taxon>Caerostris</taxon>
    </lineage>
</organism>
<dbReference type="AlphaFoldDB" id="A0AAV4P3X3"/>
<name>A0AAV4P3X3_CAEEX</name>
<dbReference type="Proteomes" id="UP001054945">
    <property type="component" value="Unassembled WGS sequence"/>
</dbReference>
<evidence type="ECO:0000256" key="1">
    <source>
        <dbReference type="SAM" id="Phobius"/>
    </source>
</evidence>
<proteinExistence type="predicted"/>
<sequence length="90" mass="10562">MIKIFRTFMEAKVLILIVQIYFKKVRKSVSLSLTRILSDPGPLAVWSLGHFTLPFFFFFFIIKMVLNSLLRWSSLSFGSILLSRYLPHTF</sequence>
<evidence type="ECO:0000313" key="2">
    <source>
        <dbReference type="EMBL" id="GIX89907.1"/>
    </source>
</evidence>
<dbReference type="EMBL" id="BPLR01021461">
    <property type="protein sequence ID" value="GIX89907.1"/>
    <property type="molecule type" value="Genomic_DNA"/>
</dbReference>
<evidence type="ECO:0000313" key="3">
    <source>
        <dbReference type="Proteomes" id="UP001054945"/>
    </source>
</evidence>
<keyword evidence="1" id="KW-0472">Membrane</keyword>
<keyword evidence="3" id="KW-1185">Reference proteome</keyword>